<proteinExistence type="evidence at transcript level"/>
<dbReference type="InterPro" id="IPR006170">
    <property type="entry name" value="PBP/GOBP"/>
</dbReference>
<dbReference type="CDD" id="cd23992">
    <property type="entry name" value="PBP_GOBP"/>
    <property type="match status" value="1"/>
</dbReference>
<name>A0A1U9W502_9CUCU</name>
<feature type="chain" id="PRO_5012979385" evidence="1">
    <location>
        <begin position="20"/>
        <end position="140"/>
    </location>
</feature>
<evidence type="ECO:0000256" key="1">
    <source>
        <dbReference type="SAM" id="SignalP"/>
    </source>
</evidence>
<dbReference type="InterPro" id="IPR036728">
    <property type="entry name" value="PBP_GOBP_sf"/>
</dbReference>
<feature type="signal peptide" evidence="1">
    <location>
        <begin position="1"/>
        <end position="19"/>
    </location>
</feature>
<accession>A0A1U9W502</accession>
<protein>
    <submittedName>
        <fullName evidence="2">Odorant-binding protein</fullName>
    </submittedName>
</protein>
<dbReference type="Pfam" id="PF01395">
    <property type="entry name" value="PBP_GOBP"/>
    <property type="match status" value="1"/>
</dbReference>
<dbReference type="GO" id="GO:0005549">
    <property type="term" value="F:odorant binding"/>
    <property type="evidence" value="ECO:0007669"/>
    <property type="project" value="InterPro"/>
</dbReference>
<evidence type="ECO:0000313" key="2">
    <source>
        <dbReference type="EMBL" id="AQY18978.1"/>
    </source>
</evidence>
<gene>
    <name evidence="2" type="primary">OBP14</name>
</gene>
<dbReference type="EMBL" id="KX900466">
    <property type="protein sequence ID" value="AQY18978.1"/>
    <property type="molecule type" value="mRNA"/>
</dbReference>
<reference evidence="2" key="1">
    <citation type="submission" date="2016-09" db="EMBL/GenBank/DDBJ databases">
        <title>Identification and Expression Profile Analysis of Odorant-binding Proteins Genes in Galeruca daurica.</title>
        <authorList>
            <person name="Li L."/>
            <person name="Pang B."/>
        </authorList>
    </citation>
    <scope>NUCLEOTIDE SEQUENCE</scope>
</reference>
<dbReference type="AlphaFoldDB" id="A0A1U9W502"/>
<keyword evidence="1" id="KW-0732">Signal</keyword>
<dbReference type="Gene3D" id="1.10.238.20">
    <property type="entry name" value="Pheromone/general odorant binding protein domain"/>
    <property type="match status" value="1"/>
</dbReference>
<dbReference type="SUPFAM" id="SSF47565">
    <property type="entry name" value="Insect pheromone/odorant-binding proteins"/>
    <property type="match status" value="1"/>
</dbReference>
<sequence length="140" mass="15670">MKPILIFLCVTTLFAATLCKINFSDSYEENMDKIIEECQSNPATKATEDWLETEDLPTADKEGPHILCRLTKIGSLDENGDINVEKMREDLKTGINDTKVIEVIMEKCGTREPNTTATESAVANFRCVLSTYDDLNSQVD</sequence>
<organism evidence="2">
    <name type="scientific">Galeruca daurica</name>
    <dbReference type="NCBI Taxonomy" id="1651263"/>
    <lineage>
        <taxon>Eukaryota</taxon>
        <taxon>Metazoa</taxon>
        <taxon>Ecdysozoa</taxon>
        <taxon>Arthropoda</taxon>
        <taxon>Hexapoda</taxon>
        <taxon>Insecta</taxon>
        <taxon>Pterygota</taxon>
        <taxon>Neoptera</taxon>
        <taxon>Endopterygota</taxon>
        <taxon>Coleoptera</taxon>
        <taxon>Polyphaga</taxon>
        <taxon>Cucujiformia</taxon>
        <taxon>Chrysomeloidea</taxon>
        <taxon>Chrysomelidae</taxon>
        <taxon>Galerucinae</taxon>
        <taxon>Galerucites</taxon>
        <taxon>Galeruca</taxon>
    </lineage>
</organism>